<dbReference type="Proteomes" id="UP000315112">
    <property type="component" value="Unassembled WGS sequence"/>
</dbReference>
<feature type="transmembrane region" description="Helical" evidence="1">
    <location>
        <begin position="40"/>
        <end position="60"/>
    </location>
</feature>
<evidence type="ECO:0000313" key="5">
    <source>
        <dbReference type="Proteomes" id="UP000437862"/>
    </source>
</evidence>
<evidence type="ECO:0000313" key="2">
    <source>
        <dbReference type="EMBL" id="QGZ41631.1"/>
    </source>
</evidence>
<gene>
    <name evidence="2" type="ORF">GO485_22965</name>
    <name evidence="3" type="ORF">IP92_00608</name>
</gene>
<evidence type="ECO:0000313" key="4">
    <source>
        <dbReference type="Proteomes" id="UP000315112"/>
    </source>
</evidence>
<reference evidence="3" key="2">
    <citation type="submission" date="2019-07" db="EMBL/GenBank/DDBJ databases">
        <authorList>
            <person name="Whitman W."/>
            <person name="Huntemann M."/>
            <person name="Clum A."/>
            <person name="Pillay M."/>
            <person name="Palaniappan K."/>
            <person name="Varghese N."/>
            <person name="Mikhailova N."/>
            <person name="Stamatis D."/>
            <person name="Reddy T."/>
            <person name="Daum C."/>
            <person name="Shapiro N."/>
            <person name="Ivanova N."/>
            <person name="Kyrpides N."/>
            <person name="Woyke T."/>
        </authorList>
    </citation>
    <scope>NUCLEOTIDE SEQUENCE</scope>
    <source>
        <strain evidence="3">CGMCC 1.10685</strain>
    </source>
</reference>
<keyword evidence="1" id="KW-1133">Transmembrane helix</keyword>
<evidence type="ECO:0000256" key="1">
    <source>
        <dbReference type="SAM" id="Phobius"/>
    </source>
</evidence>
<keyword evidence="1" id="KW-0472">Membrane</keyword>
<name>A0A562Q4E1_9BURK</name>
<dbReference type="EMBL" id="CP046904">
    <property type="protein sequence ID" value="QGZ41631.1"/>
    <property type="molecule type" value="Genomic_DNA"/>
</dbReference>
<protein>
    <submittedName>
        <fullName evidence="3">Uncharacterized protein</fullName>
    </submittedName>
</protein>
<keyword evidence="1" id="KW-0812">Transmembrane</keyword>
<dbReference type="AlphaFoldDB" id="A0A562Q4E1"/>
<dbReference type="Proteomes" id="UP000437862">
    <property type="component" value="Chromosome"/>
</dbReference>
<organism evidence="3 4">
    <name type="scientific">Pseudoduganella flava</name>
    <dbReference type="NCBI Taxonomy" id="871742"/>
    <lineage>
        <taxon>Bacteria</taxon>
        <taxon>Pseudomonadati</taxon>
        <taxon>Pseudomonadota</taxon>
        <taxon>Betaproteobacteria</taxon>
        <taxon>Burkholderiales</taxon>
        <taxon>Oxalobacteraceae</taxon>
        <taxon>Telluria group</taxon>
        <taxon>Pseudoduganella</taxon>
    </lineage>
</organism>
<dbReference type="RefSeq" id="WP_145873017.1">
    <property type="nucleotide sequence ID" value="NZ_CP046904.1"/>
</dbReference>
<keyword evidence="5" id="KW-1185">Reference proteome</keyword>
<dbReference type="EMBL" id="VLKW01000001">
    <property type="protein sequence ID" value="TWI51621.1"/>
    <property type="molecule type" value="Genomic_DNA"/>
</dbReference>
<reference evidence="2 5" key="3">
    <citation type="submission" date="2019-12" db="EMBL/GenBank/DDBJ databases">
        <title>Draft Genome Sequences of Six Type Strains of the Genus Massilia.</title>
        <authorList>
            <person name="Miess H."/>
            <person name="Frediansyah A."/>
            <person name="Goeker M."/>
            <person name="Gross H."/>
        </authorList>
    </citation>
    <scope>NUCLEOTIDE SEQUENCE [LARGE SCALE GENOMIC DNA]</scope>
    <source>
        <strain evidence="2 5">DSM 26639</strain>
    </source>
</reference>
<evidence type="ECO:0000313" key="3">
    <source>
        <dbReference type="EMBL" id="TWI51621.1"/>
    </source>
</evidence>
<proteinExistence type="predicted"/>
<reference evidence="3 4" key="1">
    <citation type="journal article" date="2015" name="Stand. Genomic Sci.">
        <title>Genomic Encyclopedia of Bacterial and Archaeal Type Strains, Phase III: the genomes of soil and plant-associated and newly described type strains.</title>
        <authorList>
            <person name="Whitman W.B."/>
            <person name="Woyke T."/>
            <person name="Klenk H.P."/>
            <person name="Zhou Y."/>
            <person name="Lilburn T.G."/>
            <person name="Beck B.J."/>
            <person name="De Vos P."/>
            <person name="Vandamme P."/>
            <person name="Eisen J.A."/>
            <person name="Garrity G."/>
            <person name="Hugenholtz P."/>
            <person name="Kyrpides N.C."/>
        </authorList>
    </citation>
    <scope>NUCLEOTIDE SEQUENCE [LARGE SCALE GENOMIC DNA]</scope>
    <source>
        <strain evidence="3 4">CGMCC 1.10685</strain>
    </source>
</reference>
<accession>A0A562Q4E1</accession>
<sequence length="70" mass="7200">MKKFGLLCAALILGIGTVAAGLYAGATFLRETSVLSADDVQVTTSLLLLVATCALIFASVRMARKPPGSD</sequence>